<keyword evidence="4" id="KW-1185">Reference proteome</keyword>
<proteinExistence type="predicted"/>
<sequence>MTTVLPRIGRRRVLVAGALAVTTLPLAGACTPEPAPEQADPLEALLSRARTDIALAKATATAHQGLAAQAGAVAGDRQQHADALQKEIDRVRPARPSTSASGAPTGNPAPPPVLGQQTAALTALREAVAAAEKEAAGLVAGLPMYRAGLVGSVAACCASLREVLA</sequence>
<feature type="compositionally biased region" description="Basic and acidic residues" evidence="1">
    <location>
        <begin position="77"/>
        <end position="92"/>
    </location>
</feature>
<feature type="chain" id="PRO_5030517746" evidence="2">
    <location>
        <begin position="30"/>
        <end position="165"/>
    </location>
</feature>
<evidence type="ECO:0000313" key="3">
    <source>
        <dbReference type="EMBL" id="MBB4681913.1"/>
    </source>
</evidence>
<gene>
    <name evidence="3" type="ORF">HNR67_008031</name>
</gene>
<accession>A0A7W7CIN1</accession>
<comment type="caution">
    <text evidence="3">The sequence shown here is derived from an EMBL/GenBank/DDBJ whole genome shotgun (WGS) entry which is preliminary data.</text>
</comment>
<dbReference type="Proteomes" id="UP000533598">
    <property type="component" value="Unassembled WGS sequence"/>
</dbReference>
<feature type="signal peptide" evidence="2">
    <location>
        <begin position="1"/>
        <end position="29"/>
    </location>
</feature>
<dbReference type="EMBL" id="JACHMH010000001">
    <property type="protein sequence ID" value="MBB4681913.1"/>
    <property type="molecule type" value="Genomic_DNA"/>
</dbReference>
<dbReference type="RefSeq" id="WP_312989209.1">
    <property type="nucleotide sequence ID" value="NZ_BAAAUI010000034.1"/>
</dbReference>
<reference evidence="3 4" key="1">
    <citation type="submission" date="2020-08" db="EMBL/GenBank/DDBJ databases">
        <title>Sequencing the genomes of 1000 actinobacteria strains.</title>
        <authorList>
            <person name="Klenk H.-P."/>
        </authorList>
    </citation>
    <scope>NUCLEOTIDE SEQUENCE [LARGE SCALE GENOMIC DNA]</scope>
    <source>
        <strain evidence="3 4">DSM 44230</strain>
    </source>
</reference>
<evidence type="ECO:0000256" key="1">
    <source>
        <dbReference type="SAM" id="MobiDB-lite"/>
    </source>
</evidence>
<feature type="region of interest" description="Disordered" evidence="1">
    <location>
        <begin position="77"/>
        <end position="115"/>
    </location>
</feature>
<dbReference type="PROSITE" id="PS51318">
    <property type="entry name" value="TAT"/>
    <property type="match status" value="1"/>
</dbReference>
<dbReference type="InterPro" id="IPR006311">
    <property type="entry name" value="TAT_signal"/>
</dbReference>
<dbReference type="AlphaFoldDB" id="A0A7W7CIN1"/>
<organism evidence="3 4">
    <name type="scientific">Crossiella cryophila</name>
    <dbReference type="NCBI Taxonomy" id="43355"/>
    <lineage>
        <taxon>Bacteria</taxon>
        <taxon>Bacillati</taxon>
        <taxon>Actinomycetota</taxon>
        <taxon>Actinomycetes</taxon>
        <taxon>Pseudonocardiales</taxon>
        <taxon>Pseudonocardiaceae</taxon>
        <taxon>Crossiella</taxon>
    </lineage>
</organism>
<protein>
    <submittedName>
        <fullName evidence="3">Uncharacterized protein</fullName>
    </submittedName>
</protein>
<name>A0A7W7CIN1_9PSEU</name>
<keyword evidence="2" id="KW-0732">Signal</keyword>
<evidence type="ECO:0000313" key="4">
    <source>
        <dbReference type="Proteomes" id="UP000533598"/>
    </source>
</evidence>
<evidence type="ECO:0000256" key="2">
    <source>
        <dbReference type="SAM" id="SignalP"/>
    </source>
</evidence>
<dbReference type="PROSITE" id="PS51257">
    <property type="entry name" value="PROKAR_LIPOPROTEIN"/>
    <property type="match status" value="1"/>
</dbReference>